<organism evidence="6 7">
    <name type="scientific">Arthrobacter cheniae</name>
    <dbReference type="NCBI Taxonomy" id="1258888"/>
    <lineage>
        <taxon>Bacteria</taxon>
        <taxon>Bacillati</taxon>
        <taxon>Actinomycetota</taxon>
        <taxon>Actinomycetes</taxon>
        <taxon>Micrococcales</taxon>
        <taxon>Micrococcaceae</taxon>
        <taxon>Arthrobacter</taxon>
    </lineage>
</organism>
<name>A0A3A5MDZ7_9MICC</name>
<evidence type="ECO:0000256" key="5">
    <source>
        <dbReference type="SAM" id="SignalP"/>
    </source>
</evidence>
<evidence type="ECO:0000256" key="1">
    <source>
        <dbReference type="ARBA" id="ARBA00009175"/>
    </source>
</evidence>
<dbReference type="GO" id="GO:0046872">
    <property type="term" value="F:metal ion binding"/>
    <property type="evidence" value="ECO:0007669"/>
    <property type="project" value="UniProtKB-KW"/>
</dbReference>
<feature type="chain" id="PRO_5017463990" evidence="5">
    <location>
        <begin position="31"/>
        <end position="269"/>
    </location>
</feature>
<dbReference type="CDD" id="cd13538">
    <property type="entry name" value="PBP2_ModA_like_1"/>
    <property type="match status" value="1"/>
</dbReference>
<dbReference type="NCBIfam" id="TIGR01256">
    <property type="entry name" value="modA"/>
    <property type="match status" value="1"/>
</dbReference>
<dbReference type="Proteomes" id="UP000272560">
    <property type="component" value="Unassembled WGS sequence"/>
</dbReference>
<feature type="signal peptide" evidence="5">
    <location>
        <begin position="1"/>
        <end position="30"/>
    </location>
</feature>
<evidence type="ECO:0000313" key="6">
    <source>
        <dbReference type="EMBL" id="RJT82030.1"/>
    </source>
</evidence>
<feature type="binding site" evidence="4">
    <location>
        <position position="84"/>
    </location>
    <ligand>
        <name>molybdate</name>
        <dbReference type="ChEBI" id="CHEBI:36264"/>
    </ligand>
</feature>
<dbReference type="PANTHER" id="PTHR30632">
    <property type="entry name" value="MOLYBDATE-BINDING PERIPLASMIC PROTEIN"/>
    <property type="match status" value="1"/>
</dbReference>
<evidence type="ECO:0000256" key="2">
    <source>
        <dbReference type="ARBA" id="ARBA00022723"/>
    </source>
</evidence>
<dbReference type="PIRSF" id="PIRSF004846">
    <property type="entry name" value="ModA"/>
    <property type="match status" value="1"/>
</dbReference>
<dbReference type="InterPro" id="IPR005950">
    <property type="entry name" value="ModA"/>
</dbReference>
<reference evidence="6 7" key="1">
    <citation type="submission" date="2018-09" db="EMBL/GenBank/DDBJ databases">
        <title>Novel species of Arthrobacter.</title>
        <authorList>
            <person name="Liu Q."/>
            <person name="Xin Y.-H."/>
        </authorList>
    </citation>
    <scope>NUCLEOTIDE SEQUENCE [LARGE SCALE GENOMIC DNA]</scope>
    <source>
        <strain evidence="6 7">Hz2</strain>
    </source>
</reference>
<gene>
    <name evidence="6" type="primary">modA</name>
    <name evidence="6" type="ORF">D6T63_04630</name>
</gene>
<dbReference type="OrthoDB" id="9785015at2"/>
<feature type="binding site" evidence="4">
    <location>
        <position position="187"/>
    </location>
    <ligand>
        <name>molybdate</name>
        <dbReference type="ChEBI" id="CHEBI:36264"/>
    </ligand>
</feature>
<keyword evidence="3 5" id="KW-0732">Signal</keyword>
<dbReference type="GO" id="GO:0030973">
    <property type="term" value="F:molybdate ion binding"/>
    <property type="evidence" value="ECO:0007669"/>
    <property type="project" value="TreeGrafter"/>
</dbReference>
<keyword evidence="2 4" id="KW-0479">Metal-binding</keyword>
<feature type="binding site" evidence="4">
    <location>
        <position position="56"/>
    </location>
    <ligand>
        <name>molybdate</name>
        <dbReference type="ChEBI" id="CHEBI:36264"/>
    </ligand>
</feature>
<protein>
    <submittedName>
        <fullName evidence="6">Molybdate ABC transporter substrate-binding protein</fullName>
    </submittedName>
</protein>
<dbReference type="InterPro" id="IPR050682">
    <property type="entry name" value="ModA/WtpA"/>
</dbReference>
<dbReference type="PANTHER" id="PTHR30632:SF0">
    <property type="entry name" value="SULFATE-BINDING PROTEIN"/>
    <property type="match status" value="1"/>
</dbReference>
<dbReference type="EMBL" id="QZVT01000002">
    <property type="protein sequence ID" value="RJT82030.1"/>
    <property type="molecule type" value="Genomic_DNA"/>
</dbReference>
<dbReference type="SUPFAM" id="SSF53850">
    <property type="entry name" value="Periplasmic binding protein-like II"/>
    <property type="match status" value="1"/>
</dbReference>
<dbReference type="RefSeq" id="WP_120147848.1">
    <property type="nucleotide sequence ID" value="NZ_QZVT01000002.1"/>
</dbReference>
<comment type="caution">
    <text evidence="6">The sequence shown here is derived from an EMBL/GenBank/DDBJ whole genome shotgun (WGS) entry which is preliminary data.</text>
</comment>
<evidence type="ECO:0000256" key="3">
    <source>
        <dbReference type="ARBA" id="ARBA00022729"/>
    </source>
</evidence>
<comment type="similarity">
    <text evidence="1">Belongs to the bacterial solute-binding protein ModA family.</text>
</comment>
<evidence type="ECO:0000313" key="7">
    <source>
        <dbReference type="Proteomes" id="UP000272560"/>
    </source>
</evidence>
<sequence length="269" mass="26483">MTRNGRTRNSCHLVLTAIGVVVLTATGCGAGEPGAAGSGGQADAVDGSITVFAAASLKETFTELAERFEDEYPGTDVTLNFAGSSDLVTQIIEGAPADVLASADTRTMGKLADDGLLAGPAVDLATNILQLAVPPDNPAGIATLADAARSGVKTVVCAAQVPCGTAAAAVEEAAGVDLTPVSEESSVTDVIGKVTSGEADVGLVYVTDVLAAGDAVLGINFPESSSVVNTYPIASLADSGEAATAQAFVDLVTGDEGTAVLQAAGFGAP</sequence>
<dbReference type="GO" id="GO:0015689">
    <property type="term" value="P:molybdate ion transport"/>
    <property type="evidence" value="ECO:0007669"/>
    <property type="project" value="InterPro"/>
</dbReference>
<dbReference type="AlphaFoldDB" id="A0A3A5MDZ7"/>
<dbReference type="Pfam" id="PF13531">
    <property type="entry name" value="SBP_bac_11"/>
    <property type="match status" value="1"/>
</dbReference>
<feature type="binding site" evidence="4">
    <location>
        <position position="205"/>
    </location>
    <ligand>
        <name>molybdate</name>
        <dbReference type="ChEBI" id="CHEBI:36264"/>
    </ligand>
</feature>
<keyword evidence="7" id="KW-1185">Reference proteome</keyword>
<evidence type="ECO:0000256" key="4">
    <source>
        <dbReference type="PIRSR" id="PIRSR004846-1"/>
    </source>
</evidence>
<proteinExistence type="inferred from homology"/>
<accession>A0A3A5MDZ7</accession>
<dbReference type="PROSITE" id="PS51257">
    <property type="entry name" value="PROKAR_LIPOPROTEIN"/>
    <property type="match status" value="1"/>
</dbReference>
<keyword evidence="4" id="KW-0500">Molybdenum</keyword>
<dbReference type="Gene3D" id="3.40.190.10">
    <property type="entry name" value="Periplasmic binding protein-like II"/>
    <property type="match status" value="2"/>
</dbReference>